<dbReference type="RefSeq" id="WP_267149872.1">
    <property type="nucleotide sequence ID" value="NZ_JAPMLT010000001.1"/>
</dbReference>
<dbReference type="InterPro" id="IPR003615">
    <property type="entry name" value="HNH_nuc"/>
</dbReference>
<accession>A0ABT3WWP0</accession>
<dbReference type="PANTHER" id="PTHR34319">
    <property type="entry name" value="MAJOR EXPORTED PROTEIN"/>
    <property type="match status" value="1"/>
</dbReference>
<evidence type="ECO:0008006" key="3">
    <source>
        <dbReference type="Google" id="ProtNLM"/>
    </source>
</evidence>
<organism evidence="1 2">
    <name type="scientific">Tumebacillus lacus</name>
    <dbReference type="NCBI Taxonomy" id="2995335"/>
    <lineage>
        <taxon>Bacteria</taxon>
        <taxon>Bacillati</taxon>
        <taxon>Bacillota</taxon>
        <taxon>Bacilli</taxon>
        <taxon>Bacillales</taxon>
        <taxon>Alicyclobacillaceae</taxon>
        <taxon>Tumebacillus</taxon>
    </lineage>
</organism>
<keyword evidence="2" id="KW-1185">Reference proteome</keyword>
<dbReference type="Proteomes" id="UP001208017">
    <property type="component" value="Unassembled WGS sequence"/>
</dbReference>
<dbReference type="PANTHER" id="PTHR34319:SF7">
    <property type="entry name" value="HNH ENDONUCLEASE DOMAIN-CONTAINING PROTEIN"/>
    <property type="match status" value="1"/>
</dbReference>
<gene>
    <name evidence="1" type="ORF">OS242_01435</name>
</gene>
<evidence type="ECO:0000313" key="2">
    <source>
        <dbReference type="Proteomes" id="UP001208017"/>
    </source>
</evidence>
<comment type="caution">
    <text evidence="1">The sequence shown here is derived from an EMBL/GenBank/DDBJ whole genome shotgun (WGS) entry which is preliminary data.</text>
</comment>
<dbReference type="EMBL" id="JAPMLT010000001">
    <property type="protein sequence ID" value="MCX7568631.1"/>
    <property type="molecule type" value="Genomic_DNA"/>
</dbReference>
<dbReference type="InterPro" id="IPR044925">
    <property type="entry name" value="His-Me_finger_sf"/>
</dbReference>
<reference evidence="1 2" key="1">
    <citation type="submission" date="2022-11" db="EMBL/GenBank/DDBJ databases">
        <title>Study of microbial diversity in lake waters.</title>
        <authorList>
            <person name="Zhang J."/>
        </authorList>
    </citation>
    <scope>NUCLEOTIDE SEQUENCE [LARGE SCALE GENOMIC DNA]</scope>
    <source>
        <strain evidence="1 2">DT12</strain>
    </source>
</reference>
<name>A0ABT3WWP0_9BACL</name>
<dbReference type="SUPFAM" id="SSF140453">
    <property type="entry name" value="EsxAB dimer-like"/>
    <property type="match status" value="1"/>
</dbReference>
<dbReference type="CDD" id="cd00085">
    <property type="entry name" value="HNHc"/>
    <property type="match status" value="1"/>
</dbReference>
<dbReference type="SUPFAM" id="SSF54060">
    <property type="entry name" value="His-Me finger endonucleases"/>
    <property type="match status" value="1"/>
</dbReference>
<dbReference type="InterPro" id="IPR036689">
    <property type="entry name" value="ESAT-6-like_sf"/>
</dbReference>
<proteinExistence type="predicted"/>
<protein>
    <recommendedName>
        <fullName evidence="3">HNH endonuclease</fullName>
    </recommendedName>
</protein>
<dbReference type="InterPro" id="IPR052947">
    <property type="entry name" value="T6SS_Hcp1_domain"/>
</dbReference>
<dbReference type="Gene3D" id="1.10.287.1060">
    <property type="entry name" value="ESAT-6-like"/>
    <property type="match status" value="1"/>
</dbReference>
<sequence>MITADPSTLRYGAQRFAAAAQEMQRNADRLLETTTSVRQGQEGWSGEGAQSFQLRGERLAADVKQASSAFTSIANTMSRFAMRMERVLELRLRADHLDQRAFEYGDDTLDSIHTRQHLRHQAAQLRYQADSEASLADSQASAEFQMIAKMIPATLIPGADASTALLDGLPKHWQDYYRRHPELLKEEKIAPTLTMGSYKRADAVGVQEYVEDHQQDDQSILDKMQGFIAGGVDGEKELLFGLITAVSHPIDTVQDIAYAVTHPDLVVASLVRKKDEFVSDWKRGNTYGWSKTFHEIIWSVIGLKGAGVTEEGAELASIAVKSKIELFGNILTPSPKVIFSDGTVIRVSDRVIQSNEELLSYFKGEQSSDSANVSVGATERVSDDFVGTLKGEKVHLEGVKVKEIIYSKRFPDETAKLRKEFDSSVRKEYLRQLANAPQKVEQLRIAGLAETDIARMRDGYNPKGWQVHHKLPLDDGGTNALDNLILIRNDPYHKAITNEQNALTRDLAPGQNKMINWPIPEGDIYPSGK</sequence>
<evidence type="ECO:0000313" key="1">
    <source>
        <dbReference type="EMBL" id="MCX7568631.1"/>
    </source>
</evidence>